<protein>
    <recommendedName>
        <fullName evidence="3">PE domain-containing protein</fullName>
    </recommendedName>
</protein>
<evidence type="ECO:0008006" key="3">
    <source>
        <dbReference type="Google" id="ProtNLM"/>
    </source>
</evidence>
<organism evidence="1 2">
    <name type="scientific">Mycobacterium gordonae</name>
    <dbReference type="NCBI Taxonomy" id="1778"/>
    <lineage>
        <taxon>Bacteria</taxon>
        <taxon>Bacillati</taxon>
        <taxon>Actinomycetota</taxon>
        <taxon>Actinomycetes</taxon>
        <taxon>Mycobacteriales</taxon>
        <taxon>Mycobacteriaceae</taxon>
        <taxon>Mycobacterium</taxon>
    </lineage>
</organism>
<accession>A0A0Q2RVJ3</accession>
<dbReference type="OrthoDB" id="4730457at2"/>
<gene>
    <name evidence="1" type="ORF">AO501_14250</name>
</gene>
<dbReference type="STRING" id="1778.A9W97_01860"/>
<dbReference type="RefSeq" id="WP_055577778.1">
    <property type="nucleotide sequence ID" value="NZ_LKTM01000112.1"/>
</dbReference>
<dbReference type="EMBL" id="LKTM01000112">
    <property type="protein sequence ID" value="KQH79227.1"/>
    <property type="molecule type" value="Genomic_DNA"/>
</dbReference>
<proteinExistence type="predicted"/>
<dbReference type="Proteomes" id="UP000051677">
    <property type="component" value="Unassembled WGS sequence"/>
</dbReference>
<dbReference type="AlphaFoldDB" id="A0A0Q2RVJ3"/>
<sequence length="95" mass="9529">MTFELQPEFMEALTDAQEAAGTAITTAFSAVTPAQLSSFSMALGPIAAANMIPAMFESTANNVASGMMTAAKHGALGAATHIVGATHAAIDATDV</sequence>
<reference evidence="1 2" key="1">
    <citation type="submission" date="2015-10" db="EMBL/GenBank/DDBJ databases">
        <title>Mycobacterium gordonae draft genome assembly.</title>
        <authorList>
            <person name="Ustinova V."/>
            <person name="Smirnova T."/>
            <person name="Blagodatskikh K."/>
            <person name="Varlamov D."/>
            <person name="Larionova E."/>
            <person name="Chernousova L."/>
        </authorList>
    </citation>
    <scope>NUCLEOTIDE SEQUENCE [LARGE SCALE GENOMIC DNA]</scope>
    <source>
        <strain evidence="1 2">CTRI 14-8773</strain>
    </source>
</reference>
<evidence type="ECO:0000313" key="2">
    <source>
        <dbReference type="Proteomes" id="UP000051677"/>
    </source>
</evidence>
<evidence type="ECO:0000313" key="1">
    <source>
        <dbReference type="EMBL" id="KQH79227.1"/>
    </source>
</evidence>
<comment type="caution">
    <text evidence="1">The sequence shown here is derived from an EMBL/GenBank/DDBJ whole genome shotgun (WGS) entry which is preliminary data.</text>
</comment>
<name>A0A0Q2RVJ3_MYCGO</name>